<keyword evidence="2" id="KW-1133">Transmembrane helix</keyword>
<keyword evidence="2" id="KW-0472">Membrane</keyword>
<proteinExistence type="predicted"/>
<keyword evidence="4" id="KW-1185">Reference proteome</keyword>
<organism evidence="3 4">
    <name type="scientific">Ditylenchus destructor</name>
    <dbReference type="NCBI Taxonomy" id="166010"/>
    <lineage>
        <taxon>Eukaryota</taxon>
        <taxon>Metazoa</taxon>
        <taxon>Ecdysozoa</taxon>
        <taxon>Nematoda</taxon>
        <taxon>Chromadorea</taxon>
        <taxon>Rhabditida</taxon>
        <taxon>Tylenchina</taxon>
        <taxon>Tylenchomorpha</taxon>
        <taxon>Sphaerularioidea</taxon>
        <taxon>Anguinidae</taxon>
        <taxon>Anguininae</taxon>
        <taxon>Ditylenchus</taxon>
    </lineage>
</organism>
<accession>A0AAD4MI42</accession>
<keyword evidence="2" id="KW-0812">Transmembrane</keyword>
<evidence type="ECO:0000313" key="4">
    <source>
        <dbReference type="Proteomes" id="UP001201812"/>
    </source>
</evidence>
<name>A0AAD4MI42_9BILA</name>
<evidence type="ECO:0000256" key="2">
    <source>
        <dbReference type="SAM" id="Phobius"/>
    </source>
</evidence>
<protein>
    <submittedName>
        <fullName evidence="3">Uncharacterized protein</fullName>
    </submittedName>
</protein>
<dbReference type="Proteomes" id="UP001201812">
    <property type="component" value="Unassembled WGS sequence"/>
</dbReference>
<feature type="transmembrane region" description="Helical" evidence="2">
    <location>
        <begin position="12"/>
        <end position="33"/>
    </location>
</feature>
<reference evidence="3" key="1">
    <citation type="submission" date="2022-01" db="EMBL/GenBank/DDBJ databases">
        <title>Genome Sequence Resource for Two Populations of Ditylenchus destructor, the Migratory Endoparasitic Phytonematode.</title>
        <authorList>
            <person name="Zhang H."/>
            <person name="Lin R."/>
            <person name="Xie B."/>
        </authorList>
    </citation>
    <scope>NUCLEOTIDE SEQUENCE</scope>
    <source>
        <strain evidence="3">BazhouSP</strain>
    </source>
</reference>
<evidence type="ECO:0000256" key="1">
    <source>
        <dbReference type="SAM" id="MobiDB-lite"/>
    </source>
</evidence>
<evidence type="ECO:0000313" key="3">
    <source>
        <dbReference type="EMBL" id="KAI1695380.1"/>
    </source>
</evidence>
<gene>
    <name evidence="3" type="ORF">DdX_19610</name>
</gene>
<sequence length="67" mass="6982">MSWYSHQVSHEVSTFPGGMLLTGGILLTGGMLLGTTSTPEQPNLTADGGARSDEQPNLPLCTLPLPS</sequence>
<comment type="caution">
    <text evidence="3">The sequence shown here is derived from an EMBL/GenBank/DDBJ whole genome shotgun (WGS) entry which is preliminary data.</text>
</comment>
<dbReference type="AlphaFoldDB" id="A0AAD4MI42"/>
<dbReference type="EMBL" id="JAKKPZ010000409">
    <property type="protein sequence ID" value="KAI1695380.1"/>
    <property type="molecule type" value="Genomic_DNA"/>
</dbReference>
<feature type="region of interest" description="Disordered" evidence="1">
    <location>
        <begin position="32"/>
        <end position="67"/>
    </location>
</feature>